<dbReference type="InterPro" id="IPR001173">
    <property type="entry name" value="Glyco_trans_2-like"/>
</dbReference>
<organism evidence="2 3">
    <name type="scientific">Bacillus toyonensis</name>
    <dbReference type="NCBI Taxonomy" id="155322"/>
    <lineage>
        <taxon>Bacteria</taxon>
        <taxon>Bacillati</taxon>
        <taxon>Bacillota</taxon>
        <taxon>Bacilli</taxon>
        <taxon>Bacillales</taxon>
        <taxon>Bacillaceae</taxon>
        <taxon>Bacillus</taxon>
        <taxon>Bacillus cereus group</taxon>
    </lineage>
</organism>
<gene>
    <name evidence="2" type="primary">sunS</name>
    <name evidence="2" type="ORF">CON73_12135</name>
</gene>
<dbReference type="InterPro" id="IPR029044">
    <property type="entry name" value="Nucleotide-diphossugar_trans"/>
</dbReference>
<dbReference type="EMBL" id="NVOI01000037">
    <property type="protein sequence ID" value="PGG92591.1"/>
    <property type="molecule type" value="Genomic_DNA"/>
</dbReference>
<evidence type="ECO:0000313" key="3">
    <source>
        <dbReference type="Proteomes" id="UP000225320"/>
    </source>
</evidence>
<dbReference type="SUPFAM" id="SSF53448">
    <property type="entry name" value="Nucleotide-diphospho-sugar transferases"/>
    <property type="match status" value="1"/>
</dbReference>
<name>A0A2B5E2L1_9BACI</name>
<proteinExistence type="predicted"/>
<feature type="domain" description="Glycosyltransferase 2-like" evidence="1">
    <location>
        <begin position="67"/>
        <end position="171"/>
    </location>
</feature>
<evidence type="ECO:0000259" key="1">
    <source>
        <dbReference type="Pfam" id="PF00535"/>
    </source>
</evidence>
<dbReference type="PANTHER" id="PTHR43630:SF2">
    <property type="entry name" value="GLYCOSYLTRANSFERASE"/>
    <property type="match status" value="1"/>
</dbReference>
<protein>
    <submittedName>
        <fullName evidence="2">SunS family peptide S-glycosyltransferase</fullName>
    </submittedName>
</protein>
<accession>A0A2B5E2L1</accession>
<dbReference type="NCBIfam" id="TIGR04195">
    <property type="entry name" value="S_glycosyl_SunS"/>
    <property type="match status" value="1"/>
</dbReference>
<evidence type="ECO:0000313" key="2">
    <source>
        <dbReference type="EMBL" id="PGG92591.1"/>
    </source>
</evidence>
<dbReference type="Gene3D" id="3.90.550.10">
    <property type="entry name" value="Spore Coat Polysaccharide Biosynthesis Protein SpsA, Chain A"/>
    <property type="match status" value="1"/>
</dbReference>
<sequence>MVETLNDLVTRLEHSHSNSSLLKDLNLIQGNEQYNYIKWEGLSNNQNLNDLVFQYEQAPSPSITCGILTYNEERCIKRCLDSLGNQFDEILVLDSHSTDNTTKIINRDFPRVKVVYEPWIDDFSFHRNKLVSLTSSEWIYFIDADNYCVDSTNKFKRVAKLIQFLSIDCIISPMIKEHIGHVYTDNRKMFSVKKGIQFKGKVHEEPINADGSIPQNITVDILICHDGYNPEVINLSEKNDRNIKLTRQMMEEEPSNPKWLYFYARELHYAREETHIIETLLIKAIDLYKQSTYKRYQPEAILLLCSILFQKRQIRKLNEYLDLLEELQPLCSDVNYYRSLILFYDIRLKTGKLLDTLKSSELENNKYSFIDSSKDHIKALLIELYCSIDDWEGAITLFDELQSTESRNKFLHTVKTINTHISKKYKGGHSNT</sequence>
<reference evidence="2 3" key="1">
    <citation type="submission" date="2017-09" db="EMBL/GenBank/DDBJ databases">
        <title>Large-scale bioinformatics analysis of Bacillus genomes uncovers conserved roles of natural products in bacterial physiology.</title>
        <authorList>
            <consortium name="Agbiome Team Llc"/>
            <person name="Bleich R.M."/>
            <person name="Grubbs K.J."/>
            <person name="Santa Maria K.C."/>
            <person name="Allen S.E."/>
            <person name="Farag S."/>
            <person name="Shank E.A."/>
            <person name="Bowers A."/>
        </authorList>
    </citation>
    <scope>NUCLEOTIDE SEQUENCE [LARGE SCALE GENOMIC DNA]</scope>
    <source>
        <strain evidence="2 3">AFS094862</strain>
    </source>
</reference>
<dbReference type="Pfam" id="PF00535">
    <property type="entry name" value="Glycos_transf_2"/>
    <property type="match status" value="1"/>
</dbReference>
<keyword evidence="2" id="KW-0808">Transferase</keyword>
<dbReference type="Proteomes" id="UP000225320">
    <property type="component" value="Unassembled WGS sequence"/>
</dbReference>
<dbReference type="GO" id="GO:0016740">
    <property type="term" value="F:transferase activity"/>
    <property type="evidence" value="ECO:0007669"/>
    <property type="project" value="UniProtKB-KW"/>
</dbReference>
<dbReference type="InterPro" id="IPR026499">
    <property type="entry name" value="S_glycosyl_SunS"/>
</dbReference>
<dbReference type="AlphaFoldDB" id="A0A2B5E2L1"/>
<dbReference type="PANTHER" id="PTHR43630">
    <property type="entry name" value="POLY-BETA-1,6-N-ACETYL-D-GLUCOSAMINE SYNTHASE"/>
    <property type="match status" value="1"/>
</dbReference>
<comment type="caution">
    <text evidence="2">The sequence shown here is derived from an EMBL/GenBank/DDBJ whole genome shotgun (WGS) entry which is preliminary data.</text>
</comment>